<dbReference type="STRING" id="139723.A0A182MLJ9"/>
<dbReference type="SUPFAM" id="SSF57850">
    <property type="entry name" value="RING/U-box"/>
    <property type="match status" value="1"/>
</dbReference>
<evidence type="ECO:0000256" key="2">
    <source>
        <dbReference type="ARBA" id="ARBA00022833"/>
    </source>
</evidence>
<dbReference type="Gene3D" id="3.30.40.10">
    <property type="entry name" value="Zinc/RING finger domain, C3HC4 (zinc finger)"/>
    <property type="match status" value="1"/>
</dbReference>
<protein>
    <recommendedName>
        <fullName evidence="5">RING-type domain-containing protein</fullName>
    </recommendedName>
</protein>
<evidence type="ECO:0000256" key="4">
    <source>
        <dbReference type="SAM" id="MobiDB-lite"/>
    </source>
</evidence>
<evidence type="ECO:0000313" key="6">
    <source>
        <dbReference type="EnsemblMetazoa" id="ACUA021192-PA"/>
    </source>
</evidence>
<feature type="domain" description="RING-type" evidence="5">
    <location>
        <begin position="5"/>
        <end position="28"/>
    </location>
</feature>
<keyword evidence="1 3" id="KW-0863">Zinc-finger</keyword>
<feature type="compositionally biased region" description="Basic and acidic residues" evidence="4">
    <location>
        <begin position="148"/>
        <end position="167"/>
    </location>
</feature>
<sequence length="173" mass="19538">MATTCGHIFHENCIVLWTMRSYACPECRNQPTFPLRTVYFTYQEQSNTQEMYSLELAETVEQASSSEPAATTTMSAQNTLVGSDYSQPNTVEMIEVPNSSIHPSKTIVKQSRQQSCGDGCGVCNRFHCLMEKAITLRNMIREYEKAHLSNREDPTLSETRGDGDPEAKRKRSI</sequence>
<dbReference type="VEuPathDB" id="VectorBase:ACUA021192"/>
<proteinExistence type="predicted"/>
<name>A0A182MLJ9_9DIPT</name>
<evidence type="ECO:0000313" key="7">
    <source>
        <dbReference type="Proteomes" id="UP000075883"/>
    </source>
</evidence>
<keyword evidence="1 3" id="KW-0479">Metal-binding</keyword>
<dbReference type="EMBL" id="AXCM01011229">
    <property type="status" value="NOT_ANNOTATED_CDS"/>
    <property type="molecule type" value="Genomic_DNA"/>
</dbReference>
<dbReference type="InterPro" id="IPR013083">
    <property type="entry name" value="Znf_RING/FYVE/PHD"/>
</dbReference>
<dbReference type="InterPro" id="IPR001841">
    <property type="entry name" value="Znf_RING"/>
</dbReference>
<accession>A0A182MLJ9</accession>
<feature type="region of interest" description="Disordered" evidence="4">
    <location>
        <begin position="148"/>
        <end position="173"/>
    </location>
</feature>
<evidence type="ECO:0000256" key="3">
    <source>
        <dbReference type="PROSITE-ProRule" id="PRU00175"/>
    </source>
</evidence>
<reference evidence="7" key="1">
    <citation type="submission" date="2013-09" db="EMBL/GenBank/DDBJ databases">
        <title>The Genome Sequence of Anopheles culicifacies species A.</title>
        <authorList>
            <consortium name="The Broad Institute Genomics Platform"/>
            <person name="Neafsey D.E."/>
            <person name="Besansky N."/>
            <person name="Howell P."/>
            <person name="Walton C."/>
            <person name="Young S.K."/>
            <person name="Zeng Q."/>
            <person name="Gargeya S."/>
            <person name="Fitzgerald M."/>
            <person name="Haas B."/>
            <person name="Abouelleil A."/>
            <person name="Allen A.W."/>
            <person name="Alvarado L."/>
            <person name="Arachchi H.M."/>
            <person name="Berlin A.M."/>
            <person name="Chapman S.B."/>
            <person name="Gainer-Dewar J."/>
            <person name="Goldberg J."/>
            <person name="Griggs A."/>
            <person name="Gujja S."/>
            <person name="Hansen M."/>
            <person name="Howarth C."/>
            <person name="Imamovic A."/>
            <person name="Ireland A."/>
            <person name="Larimer J."/>
            <person name="McCowan C."/>
            <person name="Murphy C."/>
            <person name="Pearson M."/>
            <person name="Poon T.W."/>
            <person name="Priest M."/>
            <person name="Roberts A."/>
            <person name="Saif S."/>
            <person name="Shea T."/>
            <person name="Sisk P."/>
            <person name="Sykes S."/>
            <person name="Wortman J."/>
            <person name="Nusbaum C."/>
            <person name="Birren B."/>
        </authorList>
    </citation>
    <scope>NUCLEOTIDE SEQUENCE [LARGE SCALE GENOMIC DNA]</scope>
    <source>
        <strain evidence="7">A-37</strain>
    </source>
</reference>
<dbReference type="PROSITE" id="PS50089">
    <property type="entry name" value="ZF_RING_2"/>
    <property type="match status" value="1"/>
</dbReference>
<evidence type="ECO:0000256" key="1">
    <source>
        <dbReference type="ARBA" id="ARBA00022771"/>
    </source>
</evidence>
<keyword evidence="2" id="KW-0862">Zinc</keyword>
<dbReference type="Proteomes" id="UP000075883">
    <property type="component" value="Unassembled WGS sequence"/>
</dbReference>
<evidence type="ECO:0000259" key="5">
    <source>
        <dbReference type="PROSITE" id="PS50089"/>
    </source>
</evidence>
<reference evidence="6" key="2">
    <citation type="submission" date="2020-05" db="UniProtKB">
        <authorList>
            <consortium name="EnsemblMetazoa"/>
        </authorList>
    </citation>
    <scope>IDENTIFICATION</scope>
    <source>
        <strain evidence="6">A-37</strain>
    </source>
</reference>
<dbReference type="AlphaFoldDB" id="A0A182MLJ9"/>
<dbReference type="Pfam" id="PF13639">
    <property type="entry name" value="zf-RING_2"/>
    <property type="match status" value="1"/>
</dbReference>
<dbReference type="GO" id="GO:0008270">
    <property type="term" value="F:zinc ion binding"/>
    <property type="evidence" value="ECO:0007669"/>
    <property type="project" value="UniProtKB-KW"/>
</dbReference>
<organism evidence="6 7">
    <name type="scientific">Anopheles culicifacies</name>
    <dbReference type="NCBI Taxonomy" id="139723"/>
    <lineage>
        <taxon>Eukaryota</taxon>
        <taxon>Metazoa</taxon>
        <taxon>Ecdysozoa</taxon>
        <taxon>Arthropoda</taxon>
        <taxon>Hexapoda</taxon>
        <taxon>Insecta</taxon>
        <taxon>Pterygota</taxon>
        <taxon>Neoptera</taxon>
        <taxon>Endopterygota</taxon>
        <taxon>Diptera</taxon>
        <taxon>Nematocera</taxon>
        <taxon>Culicoidea</taxon>
        <taxon>Culicidae</taxon>
        <taxon>Anophelinae</taxon>
        <taxon>Anopheles</taxon>
        <taxon>culicifacies species complex</taxon>
    </lineage>
</organism>
<keyword evidence="7" id="KW-1185">Reference proteome</keyword>
<dbReference type="EnsemblMetazoa" id="ACUA021192-RA">
    <property type="protein sequence ID" value="ACUA021192-PA"/>
    <property type="gene ID" value="ACUA021192"/>
</dbReference>